<keyword evidence="2 7" id="KW-0863">Zinc-finger</keyword>
<dbReference type="Gene3D" id="2.30.30.1190">
    <property type="match status" value="1"/>
</dbReference>
<dbReference type="Gene3D" id="3.30.70.330">
    <property type="match status" value="1"/>
</dbReference>
<dbReference type="GO" id="GO:0003677">
    <property type="term" value="F:DNA binding"/>
    <property type="evidence" value="ECO:0007669"/>
    <property type="project" value="UniProtKB-KW"/>
</dbReference>
<dbReference type="PANTHER" id="PTHR24009:SF0">
    <property type="entry name" value="ZINC FINGER CCCH DOMAIN-CONTAINING PROTEIN 18"/>
    <property type="match status" value="1"/>
</dbReference>
<dbReference type="GO" id="GO:0008270">
    <property type="term" value="F:zinc ion binding"/>
    <property type="evidence" value="ECO:0007669"/>
    <property type="project" value="UniProtKB-KW"/>
</dbReference>
<dbReference type="SMART" id="SM00360">
    <property type="entry name" value="RRM"/>
    <property type="match status" value="1"/>
</dbReference>
<keyword evidence="12" id="KW-1185">Reference proteome</keyword>
<dbReference type="Pfam" id="PF23182">
    <property type="entry name" value="PABC_AtC3H46"/>
    <property type="match status" value="1"/>
</dbReference>
<dbReference type="InterPro" id="IPR012677">
    <property type="entry name" value="Nucleotide-bd_a/b_plait_sf"/>
</dbReference>
<evidence type="ECO:0000256" key="3">
    <source>
        <dbReference type="ARBA" id="ARBA00022833"/>
    </source>
</evidence>
<gene>
    <name evidence="11" type="ORF">M6B38_334335</name>
</gene>
<reference evidence="11" key="2">
    <citation type="submission" date="2023-04" db="EMBL/GenBank/DDBJ databases">
        <authorList>
            <person name="Bruccoleri R.E."/>
            <person name="Oakeley E.J."/>
            <person name="Faust A.-M."/>
            <person name="Dessus-Babus S."/>
            <person name="Altorfer M."/>
            <person name="Burckhardt D."/>
            <person name="Oertli M."/>
            <person name="Naumann U."/>
            <person name="Petersen F."/>
            <person name="Wong J."/>
        </authorList>
    </citation>
    <scope>NUCLEOTIDE SEQUENCE</scope>
    <source>
        <strain evidence="11">GSM-AAB239-AS_SAM_17_03QT</strain>
        <tissue evidence="11">Leaf</tissue>
    </source>
</reference>
<evidence type="ECO:0000256" key="4">
    <source>
        <dbReference type="ARBA" id="ARBA00022884"/>
    </source>
</evidence>
<dbReference type="SUPFAM" id="SSF54928">
    <property type="entry name" value="RNA-binding domain, RBD"/>
    <property type="match status" value="1"/>
</dbReference>
<dbReference type="PANTHER" id="PTHR24009">
    <property type="entry name" value="RNA-BINDING (RRM/RBD/RNP MOTIFS)"/>
    <property type="match status" value="1"/>
</dbReference>
<dbReference type="EMBL" id="JANAVB010014398">
    <property type="protein sequence ID" value="KAJ6834450.1"/>
    <property type="molecule type" value="Genomic_DNA"/>
</dbReference>
<name>A0AAX6H0A0_IRIPA</name>
<dbReference type="GO" id="GO:0003723">
    <property type="term" value="F:RNA binding"/>
    <property type="evidence" value="ECO:0007669"/>
    <property type="project" value="UniProtKB-UniRule"/>
</dbReference>
<feature type="compositionally biased region" description="Polar residues" evidence="8">
    <location>
        <begin position="507"/>
        <end position="525"/>
    </location>
</feature>
<protein>
    <submittedName>
        <fullName evidence="11">Zinc finger CCCH domain-containing protein 18-like</fullName>
    </submittedName>
</protein>
<keyword evidence="5" id="KW-0238">DNA-binding</keyword>
<evidence type="ECO:0000256" key="8">
    <source>
        <dbReference type="SAM" id="MobiDB-lite"/>
    </source>
</evidence>
<evidence type="ECO:0000256" key="5">
    <source>
        <dbReference type="ARBA" id="ARBA00023125"/>
    </source>
</evidence>
<evidence type="ECO:0000256" key="6">
    <source>
        <dbReference type="PROSITE-ProRule" id="PRU00176"/>
    </source>
</evidence>
<comment type="caution">
    <text evidence="11">The sequence shown here is derived from an EMBL/GenBank/DDBJ whole genome shotgun (WGS) entry which is preliminary data.</text>
</comment>
<dbReference type="InterPro" id="IPR000571">
    <property type="entry name" value="Znf_CCCH"/>
</dbReference>
<organism evidence="11 12">
    <name type="scientific">Iris pallida</name>
    <name type="common">Sweet iris</name>
    <dbReference type="NCBI Taxonomy" id="29817"/>
    <lineage>
        <taxon>Eukaryota</taxon>
        <taxon>Viridiplantae</taxon>
        <taxon>Streptophyta</taxon>
        <taxon>Embryophyta</taxon>
        <taxon>Tracheophyta</taxon>
        <taxon>Spermatophyta</taxon>
        <taxon>Magnoliopsida</taxon>
        <taxon>Liliopsida</taxon>
        <taxon>Asparagales</taxon>
        <taxon>Iridaceae</taxon>
        <taxon>Iridoideae</taxon>
        <taxon>Irideae</taxon>
        <taxon>Iris</taxon>
    </lineage>
</organism>
<accession>A0AAX6H0A0</accession>
<proteinExistence type="predicted"/>
<keyword evidence="3 7" id="KW-0862">Zinc</keyword>
<evidence type="ECO:0000256" key="1">
    <source>
        <dbReference type="ARBA" id="ARBA00022723"/>
    </source>
</evidence>
<feature type="zinc finger region" description="C3H1-type" evidence="7">
    <location>
        <begin position="172"/>
        <end position="199"/>
    </location>
</feature>
<dbReference type="PROSITE" id="PS50103">
    <property type="entry name" value="ZF_C3H1"/>
    <property type="match status" value="1"/>
</dbReference>
<dbReference type="AlphaFoldDB" id="A0AAX6H0A0"/>
<evidence type="ECO:0000259" key="10">
    <source>
        <dbReference type="PROSITE" id="PS50103"/>
    </source>
</evidence>
<keyword evidence="1 7" id="KW-0479">Metal-binding</keyword>
<dbReference type="PROSITE" id="PS50102">
    <property type="entry name" value="RRM"/>
    <property type="match status" value="1"/>
</dbReference>
<dbReference type="InterPro" id="IPR056276">
    <property type="entry name" value="AtC3H46-like_PABC-like"/>
</dbReference>
<evidence type="ECO:0000313" key="12">
    <source>
        <dbReference type="Proteomes" id="UP001140949"/>
    </source>
</evidence>
<dbReference type="InterPro" id="IPR000504">
    <property type="entry name" value="RRM_dom"/>
</dbReference>
<evidence type="ECO:0000256" key="2">
    <source>
        <dbReference type="ARBA" id="ARBA00022771"/>
    </source>
</evidence>
<dbReference type="FunFam" id="3.30.70.330:FF:000678">
    <property type="entry name" value="zinc finger CCCH domain-containing protein 53-like isoform X2"/>
    <property type="match status" value="1"/>
</dbReference>
<sequence>MEITECTKIIHERINNFDPENAIKIIGYLLLTCAAEELRQYALASDKQIYSIANEVKAALGSSPKPNVASHMPSELSPRYMSLPPTISRPFSSPSSFRVPAWQPPLTADLPHSYNDFLGMVPNQPDIMGLEEQLHHFNPLRPDFPSNYYLDAQLGEGLGSRFGLRSPSGMPDFTSKPCHYFYSGFCRHGTGCRYSHGQAIPDSLSPMHTLSLNDLVNDDAYFPPGSLEKLEVEISELLKARNGMPVSIASLPMIYHEKYRKALQAEGYLTESQRHGKAGYSLTKLLAQLKNIRLIDRPHGQHSVVLAEDAPKYMEYPNERSDTGALLPSSHQIYLTFPAESTFTDEDVMRYFMQFGPVRDVRIPRQEKRMFGFVSFHYPETVKTILGKSHPHKICGSHVLVKPYKEKTRVYDRKYPEKMELPMYYPHCFEIERDINTVQGIYGNSRLLNEQLLADRVHAYEMERMRLMEMQLTSKPPIPHNYSSFGIEDLNISEDHFNRTPFGKISGNLTNDKPRATGNNYSDQESGAIELPDSPFASPRLGKSDI</sequence>
<keyword evidence="4 6" id="KW-0694">RNA-binding</keyword>
<dbReference type="InterPro" id="IPR035979">
    <property type="entry name" value="RBD_domain_sf"/>
</dbReference>
<reference evidence="11" key="1">
    <citation type="journal article" date="2023" name="GigaByte">
        <title>Genome assembly of the bearded iris, Iris pallida Lam.</title>
        <authorList>
            <person name="Bruccoleri R.E."/>
            <person name="Oakeley E.J."/>
            <person name="Faust A.M.E."/>
            <person name="Altorfer M."/>
            <person name="Dessus-Babus S."/>
            <person name="Burckhardt D."/>
            <person name="Oertli M."/>
            <person name="Naumann U."/>
            <person name="Petersen F."/>
            <person name="Wong J."/>
        </authorList>
    </citation>
    <scope>NUCLEOTIDE SEQUENCE</scope>
    <source>
        <strain evidence="11">GSM-AAB239-AS_SAM_17_03QT</strain>
    </source>
</reference>
<feature type="domain" description="C3H1-type" evidence="10">
    <location>
        <begin position="172"/>
        <end position="199"/>
    </location>
</feature>
<evidence type="ECO:0000259" key="9">
    <source>
        <dbReference type="PROSITE" id="PS50102"/>
    </source>
</evidence>
<feature type="domain" description="RRM" evidence="9">
    <location>
        <begin position="331"/>
        <end position="406"/>
    </location>
</feature>
<evidence type="ECO:0000313" key="11">
    <source>
        <dbReference type="EMBL" id="KAJ6834450.1"/>
    </source>
</evidence>
<dbReference type="Pfam" id="PF00076">
    <property type="entry name" value="RRM_1"/>
    <property type="match status" value="1"/>
</dbReference>
<feature type="region of interest" description="Disordered" evidence="8">
    <location>
        <begin position="502"/>
        <end position="546"/>
    </location>
</feature>
<dbReference type="InterPro" id="IPR036855">
    <property type="entry name" value="Znf_CCCH_sf"/>
</dbReference>
<evidence type="ECO:0000256" key="7">
    <source>
        <dbReference type="PROSITE-ProRule" id="PRU00723"/>
    </source>
</evidence>
<dbReference type="SUPFAM" id="SSF90229">
    <property type="entry name" value="CCCH zinc finger"/>
    <property type="match status" value="1"/>
</dbReference>
<dbReference type="Proteomes" id="UP001140949">
    <property type="component" value="Unassembled WGS sequence"/>
</dbReference>